<dbReference type="InterPro" id="IPR004360">
    <property type="entry name" value="Glyas_Fos-R_dOase_dom"/>
</dbReference>
<keyword evidence="3" id="KW-1185">Reference proteome</keyword>
<dbReference type="RefSeq" id="WP_163889748.1">
    <property type="nucleotide sequence ID" value="NZ_JAAFYS010000001.1"/>
</dbReference>
<organism evidence="2 3">
    <name type="scientific">Pseudoroseicyclus tamaricis</name>
    <dbReference type="NCBI Taxonomy" id="2705421"/>
    <lineage>
        <taxon>Bacteria</taxon>
        <taxon>Pseudomonadati</taxon>
        <taxon>Pseudomonadota</taxon>
        <taxon>Alphaproteobacteria</taxon>
        <taxon>Rhodobacterales</taxon>
        <taxon>Paracoccaceae</taxon>
        <taxon>Pseudoroseicyclus</taxon>
    </lineage>
</organism>
<dbReference type="PANTHER" id="PTHR36437:SF2">
    <property type="entry name" value="GLYOXALASE_BLEOMYCIN RESISTANCE PROTEIN_DIOXYGENASE"/>
    <property type="match status" value="1"/>
</dbReference>
<feature type="domain" description="VOC" evidence="1">
    <location>
        <begin position="3"/>
        <end position="125"/>
    </location>
</feature>
<proteinExistence type="predicted"/>
<dbReference type="Pfam" id="PF00903">
    <property type="entry name" value="Glyoxalase"/>
    <property type="match status" value="1"/>
</dbReference>
<dbReference type="InterPro" id="IPR029068">
    <property type="entry name" value="Glyas_Bleomycin-R_OHBP_Dase"/>
</dbReference>
<dbReference type="PROSITE" id="PS51819">
    <property type="entry name" value="VOC"/>
    <property type="match status" value="1"/>
</dbReference>
<dbReference type="CDD" id="cd07263">
    <property type="entry name" value="VOC_like"/>
    <property type="match status" value="1"/>
</dbReference>
<dbReference type="PANTHER" id="PTHR36437">
    <property type="entry name" value="GLYOXALASE/BLEOMYCIN RESISTANCE PROTEIN/DIOXYGENASE"/>
    <property type="match status" value="1"/>
</dbReference>
<reference evidence="2 3" key="1">
    <citation type="submission" date="2020-02" db="EMBL/GenBank/DDBJ databases">
        <title>Pseudoroseicyclus tamarix, sp. nov., isolated from offshore sediment of a Tamarix chinensis forest.</title>
        <authorList>
            <person name="Gai Y."/>
        </authorList>
    </citation>
    <scope>NUCLEOTIDE SEQUENCE [LARGE SCALE GENOMIC DNA]</scope>
    <source>
        <strain evidence="2 3">CLL3-39</strain>
    </source>
</reference>
<comment type="caution">
    <text evidence="2">The sequence shown here is derived from an EMBL/GenBank/DDBJ whole genome shotgun (WGS) entry which is preliminary data.</text>
</comment>
<accession>A0A6B2JX09</accession>
<dbReference type="InterPro" id="IPR037523">
    <property type="entry name" value="VOC_core"/>
</dbReference>
<dbReference type="SUPFAM" id="SSF54593">
    <property type="entry name" value="Glyoxalase/Bleomycin resistance protein/Dihydroxybiphenyl dioxygenase"/>
    <property type="match status" value="1"/>
</dbReference>
<protein>
    <submittedName>
        <fullName evidence="2">VOC family protein</fullName>
    </submittedName>
</protein>
<sequence>MSRLGLVALVVPEYDAAIRHYVDDLGFELVEDIDQGHKRWVVVRPPGGETGLLLARASGPEQAAAIGNQTGGRVFLFLQTETFDADHARMQAAGVTFMEDPRDEPYGRVAVFRDAFGNLWDLLQLR</sequence>
<name>A0A6B2JX09_9RHOB</name>
<evidence type="ECO:0000313" key="3">
    <source>
        <dbReference type="Proteomes" id="UP000474757"/>
    </source>
</evidence>
<dbReference type="AlphaFoldDB" id="A0A6B2JX09"/>
<evidence type="ECO:0000259" key="1">
    <source>
        <dbReference type="PROSITE" id="PS51819"/>
    </source>
</evidence>
<evidence type="ECO:0000313" key="2">
    <source>
        <dbReference type="EMBL" id="NDU99891.1"/>
    </source>
</evidence>
<dbReference type="Proteomes" id="UP000474757">
    <property type="component" value="Unassembled WGS sequence"/>
</dbReference>
<dbReference type="EMBL" id="JAAGAB010000001">
    <property type="protein sequence ID" value="NDU99891.1"/>
    <property type="molecule type" value="Genomic_DNA"/>
</dbReference>
<gene>
    <name evidence="2" type="ORF">GZA08_02765</name>
</gene>
<dbReference type="Gene3D" id="3.10.180.10">
    <property type="entry name" value="2,3-Dihydroxybiphenyl 1,2-Dioxygenase, domain 1"/>
    <property type="match status" value="1"/>
</dbReference>